<keyword evidence="2" id="KW-1185">Reference proteome</keyword>
<dbReference type="PANTHER" id="PTHR46178:SF9">
    <property type="entry name" value="SEVEN TM RECEPTOR"/>
    <property type="match status" value="1"/>
</dbReference>
<dbReference type="EnsemblMetazoa" id="PPA37563.1">
    <property type="protein sequence ID" value="PPA37563.1"/>
    <property type="gene ID" value="WBGene00275932"/>
</dbReference>
<dbReference type="Pfam" id="PF10326">
    <property type="entry name" value="7TM_GPCR_Str"/>
    <property type="match status" value="1"/>
</dbReference>
<proteinExistence type="predicted"/>
<evidence type="ECO:0000313" key="2">
    <source>
        <dbReference type="Proteomes" id="UP000005239"/>
    </source>
</evidence>
<accession>A0A8R1YQ61</accession>
<accession>A0A2A6BBI9</accession>
<protein>
    <submittedName>
        <fullName evidence="1">G protein-coupled receptor</fullName>
    </submittedName>
</protein>
<dbReference type="PANTHER" id="PTHR46178">
    <property type="entry name" value="SEVEN TM RECEPTOR"/>
    <property type="match status" value="1"/>
</dbReference>
<name>A0A2A6BBI9_PRIPA</name>
<gene>
    <name evidence="1" type="primary">WBGene00275932</name>
</gene>
<organism evidence="1 2">
    <name type="scientific">Pristionchus pacificus</name>
    <name type="common">Parasitic nematode worm</name>
    <dbReference type="NCBI Taxonomy" id="54126"/>
    <lineage>
        <taxon>Eukaryota</taxon>
        <taxon>Metazoa</taxon>
        <taxon>Ecdysozoa</taxon>
        <taxon>Nematoda</taxon>
        <taxon>Chromadorea</taxon>
        <taxon>Rhabditida</taxon>
        <taxon>Rhabditina</taxon>
        <taxon>Diplogasteromorpha</taxon>
        <taxon>Diplogasteroidea</taxon>
        <taxon>Neodiplogasteridae</taxon>
        <taxon>Pristionchus</taxon>
    </lineage>
</organism>
<dbReference type="Proteomes" id="UP000005239">
    <property type="component" value="Unassembled WGS sequence"/>
</dbReference>
<sequence>MDLSTTSQQVFLHSILSYTFLPISLVLNALVFVLSSKTTKLGATLKLIHAFCGVCVLLSIAHAISLAHWEHLPYAIAFFPTGSLATLDYITPIAFQLQQVAYISIICLVGYMYIHRYRTMLAASQRGNRRWKLVIAIIIAAIVQWETICLFIMKPNDKMRAKFNVAFVESYDIDFMRLYFLAVDLTEPLDPWLIFNGLGVLIEVSVLIVLIVWCGFRIQLIIVRSISSEKAKRIQRRVLRLLIFQVT</sequence>
<dbReference type="AlphaFoldDB" id="A0A2A6BBI9"/>
<dbReference type="InterPro" id="IPR019428">
    <property type="entry name" value="7TM_GPCR_serpentine_rcpt_Str"/>
</dbReference>
<evidence type="ECO:0000313" key="1">
    <source>
        <dbReference type="EnsemblMetazoa" id="PPA37563.1"/>
    </source>
</evidence>
<reference evidence="2" key="1">
    <citation type="journal article" date="2008" name="Nat. Genet.">
        <title>The Pristionchus pacificus genome provides a unique perspective on nematode lifestyle and parasitism.</title>
        <authorList>
            <person name="Dieterich C."/>
            <person name="Clifton S.W."/>
            <person name="Schuster L.N."/>
            <person name="Chinwalla A."/>
            <person name="Delehaunty K."/>
            <person name="Dinkelacker I."/>
            <person name="Fulton L."/>
            <person name="Fulton R."/>
            <person name="Godfrey J."/>
            <person name="Minx P."/>
            <person name="Mitreva M."/>
            <person name="Roeseler W."/>
            <person name="Tian H."/>
            <person name="Witte H."/>
            <person name="Yang S.P."/>
            <person name="Wilson R.K."/>
            <person name="Sommer R.J."/>
        </authorList>
    </citation>
    <scope>NUCLEOTIDE SEQUENCE [LARGE SCALE GENOMIC DNA]</scope>
    <source>
        <strain evidence="2">PS312</strain>
    </source>
</reference>
<reference evidence="1" key="2">
    <citation type="submission" date="2022-06" db="UniProtKB">
        <authorList>
            <consortium name="EnsemblMetazoa"/>
        </authorList>
    </citation>
    <scope>IDENTIFICATION</scope>
    <source>
        <strain evidence="1">PS312</strain>
    </source>
</reference>